<comment type="subcellular location">
    <subcellularLocation>
        <location evidence="1">Endoplasmic reticulum membrane</location>
        <topology evidence="1">Multi-pass membrane protein</topology>
    </subcellularLocation>
</comment>
<dbReference type="InterPro" id="IPR009617">
    <property type="entry name" value="Seipin"/>
</dbReference>
<protein>
    <recommendedName>
        <fullName evidence="11">Seipin</fullName>
    </recommendedName>
</protein>
<feature type="region of interest" description="Disordered" evidence="7">
    <location>
        <begin position="1"/>
        <end position="22"/>
    </location>
</feature>
<evidence type="ECO:0000313" key="9">
    <source>
        <dbReference type="EMBL" id="WZN59773.1"/>
    </source>
</evidence>
<dbReference type="AlphaFoldDB" id="A0AAX4P1I7"/>
<evidence type="ECO:0000256" key="3">
    <source>
        <dbReference type="ARBA" id="ARBA00022824"/>
    </source>
</evidence>
<evidence type="ECO:0000256" key="6">
    <source>
        <dbReference type="ARBA" id="ARBA00023136"/>
    </source>
</evidence>
<feature type="transmembrane region" description="Helical" evidence="8">
    <location>
        <begin position="163"/>
        <end position="181"/>
    </location>
</feature>
<dbReference type="PANTHER" id="PTHR21212">
    <property type="entry name" value="BERNARDINELLI-SEIP CONGENITAL LIPODYSTROPHY 2 HOMOLOG BSCL2 PROTEIN"/>
    <property type="match status" value="1"/>
</dbReference>
<keyword evidence="5" id="KW-0443">Lipid metabolism</keyword>
<dbReference type="PANTHER" id="PTHR21212:SF0">
    <property type="entry name" value="SEIPIN"/>
    <property type="match status" value="1"/>
</dbReference>
<feature type="transmembrane region" description="Helical" evidence="8">
    <location>
        <begin position="253"/>
        <end position="281"/>
    </location>
</feature>
<evidence type="ECO:0008006" key="11">
    <source>
        <dbReference type="Google" id="ProtNLM"/>
    </source>
</evidence>
<evidence type="ECO:0000256" key="8">
    <source>
        <dbReference type="SAM" id="Phobius"/>
    </source>
</evidence>
<dbReference type="CDD" id="cd23995">
    <property type="entry name" value="Seipin_BSCL2_like"/>
    <property type="match status" value="1"/>
</dbReference>
<evidence type="ECO:0000256" key="2">
    <source>
        <dbReference type="ARBA" id="ARBA00022692"/>
    </source>
</evidence>
<keyword evidence="2 8" id="KW-0812">Transmembrane</keyword>
<gene>
    <name evidence="9" type="ORF">HKI87_02g12990</name>
</gene>
<evidence type="ECO:0000256" key="1">
    <source>
        <dbReference type="ARBA" id="ARBA00004477"/>
    </source>
</evidence>
<feature type="region of interest" description="Disordered" evidence="7">
    <location>
        <begin position="289"/>
        <end position="403"/>
    </location>
</feature>
<reference evidence="9 10" key="1">
    <citation type="submission" date="2024-03" db="EMBL/GenBank/DDBJ databases">
        <title>Complete genome sequence of the green alga Chloropicon roscoffensis RCC1871.</title>
        <authorList>
            <person name="Lemieux C."/>
            <person name="Pombert J.-F."/>
            <person name="Otis C."/>
            <person name="Turmel M."/>
        </authorList>
    </citation>
    <scope>NUCLEOTIDE SEQUENCE [LARGE SCALE GENOMIC DNA]</scope>
    <source>
        <strain evidence="9 10">RCC1871</strain>
    </source>
</reference>
<dbReference type="Pfam" id="PF06775">
    <property type="entry name" value="Seipin"/>
    <property type="match status" value="1"/>
</dbReference>
<name>A0AAX4P1I7_9CHLO</name>
<dbReference type="EMBL" id="CP151502">
    <property type="protein sequence ID" value="WZN59773.1"/>
    <property type="molecule type" value="Genomic_DNA"/>
</dbReference>
<feature type="compositionally biased region" description="Low complexity" evidence="7">
    <location>
        <begin position="1"/>
        <end position="15"/>
    </location>
</feature>
<dbReference type="Proteomes" id="UP001472866">
    <property type="component" value="Chromosome 02"/>
</dbReference>
<feature type="compositionally biased region" description="Low complexity" evidence="7">
    <location>
        <begin position="353"/>
        <end position="362"/>
    </location>
</feature>
<keyword evidence="6 8" id="KW-0472">Membrane</keyword>
<evidence type="ECO:0000256" key="7">
    <source>
        <dbReference type="SAM" id="MobiDB-lite"/>
    </source>
</evidence>
<keyword evidence="4 8" id="KW-1133">Transmembrane helix</keyword>
<accession>A0AAX4P1I7</accession>
<feature type="transmembrane region" description="Helical" evidence="8">
    <location>
        <begin position="32"/>
        <end position="57"/>
    </location>
</feature>
<dbReference type="GO" id="GO:0006629">
    <property type="term" value="P:lipid metabolic process"/>
    <property type="evidence" value="ECO:0007669"/>
    <property type="project" value="UniProtKB-KW"/>
</dbReference>
<evidence type="ECO:0000256" key="5">
    <source>
        <dbReference type="ARBA" id="ARBA00023098"/>
    </source>
</evidence>
<keyword evidence="3" id="KW-0256">Endoplasmic reticulum</keyword>
<dbReference type="GO" id="GO:0005789">
    <property type="term" value="C:endoplasmic reticulum membrane"/>
    <property type="evidence" value="ECO:0007669"/>
    <property type="project" value="UniProtKB-SubCell"/>
</dbReference>
<organism evidence="9 10">
    <name type="scientific">Chloropicon roscoffensis</name>
    <dbReference type="NCBI Taxonomy" id="1461544"/>
    <lineage>
        <taxon>Eukaryota</taxon>
        <taxon>Viridiplantae</taxon>
        <taxon>Chlorophyta</taxon>
        <taxon>Chloropicophyceae</taxon>
        <taxon>Chloropicales</taxon>
        <taxon>Chloropicaceae</taxon>
        <taxon>Chloropicon</taxon>
    </lineage>
</organism>
<evidence type="ECO:0000256" key="4">
    <source>
        <dbReference type="ARBA" id="ARBA00022989"/>
    </source>
</evidence>
<proteinExistence type="predicted"/>
<evidence type="ECO:0000313" key="10">
    <source>
        <dbReference type="Proteomes" id="UP001472866"/>
    </source>
</evidence>
<dbReference type="GO" id="GO:0140042">
    <property type="term" value="P:lipid droplet formation"/>
    <property type="evidence" value="ECO:0007669"/>
    <property type="project" value="UniProtKB-ARBA"/>
</dbReference>
<keyword evidence="10" id="KW-1185">Reference proteome</keyword>
<sequence length="403" mass="43089">MADVGALLESEGASAGEEDGDEREATPLWQSAVLFALAVLVIQGQVFFVSCAINLGLRHLILPKGIAYEKEFQPDYQQPNPVAYVPILEDNYLTSGQLLHKLEDARGLLVQDGSYFDVWLKLSLPYSSTNENLFQVQVDLLALNSTTVFTARRACLMRRQNSLLRHAKLVAFAPLYVLGLLKDGEETLYFPVVSKFRQGSITGVGDTKVSQLRVSLLPQRGRDPPEVYGAAAHVLVKLSYLQHFLYHYPVTSFVTLSCGLAVGLNVLLLGIIVAIVLAFLFGGPALEQDDGDGEGASGVTSDEDEEGGSSPKGQAAGSGKGGSEQGDRDEETTSGLTNVDFEGGSGGRKESSAGEQGEGEQSTAWETSASDASAGAPGNESDAQVLKKGSKKFITETQARRRP</sequence>